<dbReference type="InterPro" id="IPR036864">
    <property type="entry name" value="Zn2-C6_fun-type_DNA-bd_sf"/>
</dbReference>
<dbReference type="InParanoid" id="A0A507B4Z7"/>
<organism evidence="4 5">
    <name type="scientific">Thyridium curvatum</name>
    <dbReference type="NCBI Taxonomy" id="1093900"/>
    <lineage>
        <taxon>Eukaryota</taxon>
        <taxon>Fungi</taxon>
        <taxon>Dikarya</taxon>
        <taxon>Ascomycota</taxon>
        <taxon>Pezizomycotina</taxon>
        <taxon>Sordariomycetes</taxon>
        <taxon>Sordariomycetidae</taxon>
        <taxon>Thyridiales</taxon>
        <taxon>Thyridiaceae</taxon>
        <taxon>Thyridium</taxon>
    </lineage>
</organism>
<evidence type="ECO:0000313" key="4">
    <source>
        <dbReference type="EMBL" id="TPX12151.1"/>
    </source>
</evidence>
<dbReference type="GO" id="GO:0000976">
    <property type="term" value="F:transcription cis-regulatory region binding"/>
    <property type="evidence" value="ECO:0007669"/>
    <property type="project" value="TreeGrafter"/>
</dbReference>
<feature type="region of interest" description="Disordered" evidence="2">
    <location>
        <begin position="95"/>
        <end position="117"/>
    </location>
</feature>
<feature type="domain" description="Zn(2)-C6 fungal-type" evidence="3">
    <location>
        <begin position="129"/>
        <end position="149"/>
    </location>
</feature>
<dbReference type="Proteomes" id="UP000319257">
    <property type="component" value="Unassembled WGS sequence"/>
</dbReference>
<keyword evidence="1" id="KW-0539">Nucleus</keyword>
<comment type="caution">
    <text evidence="4">The sequence shown here is derived from an EMBL/GenBank/DDBJ whole genome shotgun (WGS) entry which is preliminary data.</text>
</comment>
<evidence type="ECO:0000256" key="2">
    <source>
        <dbReference type="SAM" id="MobiDB-lite"/>
    </source>
</evidence>
<dbReference type="GeneID" id="41974484"/>
<proteinExistence type="predicted"/>
<dbReference type="EMBL" id="SKBQ01000042">
    <property type="protein sequence ID" value="TPX12151.1"/>
    <property type="molecule type" value="Genomic_DNA"/>
</dbReference>
<dbReference type="GO" id="GO:0008270">
    <property type="term" value="F:zinc ion binding"/>
    <property type="evidence" value="ECO:0007669"/>
    <property type="project" value="InterPro"/>
</dbReference>
<name>A0A507B4Z7_9PEZI</name>
<dbReference type="GO" id="GO:0005634">
    <property type="term" value="C:nucleus"/>
    <property type="evidence" value="ECO:0007669"/>
    <property type="project" value="TreeGrafter"/>
</dbReference>
<dbReference type="OrthoDB" id="4475584at2759"/>
<dbReference type="CDD" id="cd00067">
    <property type="entry name" value="GAL4"/>
    <property type="match status" value="1"/>
</dbReference>
<dbReference type="Pfam" id="PF00172">
    <property type="entry name" value="Zn_clus"/>
    <property type="match status" value="1"/>
</dbReference>
<evidence type="ECO:0000256" key="1">
    <source>
        <dbReference type="ARBA" id="ARBA00023242"/>
    </source>
</evidence>
<dbReference type="RefSeq" id="XP_030993862.1">
    <property type="nucleotide sequence ID" value="XM_031141737.1"/>
</dbReference>
<dbReference type="GO" id="GO:0000981">
    <property type="term" value="F:DNA-binding transcription factor activity, RNA polymerase II-specific"/>
    <property type="evidence" value="ECO:0007669"/>
    <property type="project" value="InterPro"/>
</dbReference>
<sequence length="709" mass="78245">MWILGQDLPHSRRLFDPHLAIYGGRVILDFPGSVFSPTCRASEPHCTGSSYRPHVYFSPFAFCQSSKTKRQTVGFTQSQSRKGLAWGNGGASAELPLRSGSDDQAQKEESKDGLPLVPRSAKEISVPACDEAKPRCSRCADRGLECVYPTGLTFLDKNIVTAAPLSPRASSAPRYSRLQFVDATSSHHIASKSSSASQQVADDVSQLQPHKNATVDEGRKIITMESLINTTDVSPGAEVEMGMTFGIPDHYSEPPVRESPRDVAEITSLDTPDKPPSERFNTALQALLSLNNDPLGPFATSPSVTSGQFNSNAFTVDYTPSDTVATLYDGAVQQATQKALPTTEDVPGEDALRLIRHYRYDVAPWLDICDLRQFFGTVVPRMAWKCAAIRRELLAISYTSLNALSHNHDSDIPESLLGALREEVASGNCVAALLMTLRGFMSSPPSVWHTLLDSTGIGSLAAYYSSQKNGQYLYCLHLRLDLTIALVSGTTLPLEHISEVQGMLQWDSPHVADTVFQYVNRVLVLCAQAVNICAEDPVYPQGHGTGFTLAQQWRMIAEDLNTWYTNRPHQYQPMVELDLGSNNAEPLFPTVLFTNGAAILGNQLYHTAMMLMLQHKPRTLVLDARRSPAWSPLWHAQRVCGISLSNERREYWDLTLVASLYVAAKGMTYEPQQREILRCFDAVSRVVGWNIGQFKWMLAQTWDMPDGGG</sequence>
<keyword evidence="5" id="KW-1185">Reference proteome</keyword>
<accession>A0A507B4Z7</accession>
<gene>
    <name evidence="4" type="ORF">E0L32_007037</name>
</gene>
<dbReference type="Gene3D" id="4.10.240.10">
    <property type="entry name" value="Zn(2)-C6 fungal-type DNA-binding domain"/>
    <property type="match status" value="1"/>
</dbReference>
<dbReference type="PANTHER" id="PTHR37534:SF2">
    <property type="entry name" value="N-ACETYLTRANSFERASE DOMAIN-CONTAINING PROTEIN"/>
    <property type="match status" value="1"/>
</dbReference>
<dbReference type="GO" id="GO:0045944">
    <property type="term" value="P:positive regulation of transcription by RNA polymerase II"/>
    <property type="evidence" value="ECO:0007669"/>
    <property type="project" value="TreeGrafter"/>
</dbReference>
<reference evidence="4 5" key="1">
    <citation type="submission" date="2019-06" db="EMBL/GenBank/DDBJ databases">
        <title>Draft genome sequence of the filamentous fungus Phialemoniopsis curvata isolated from diesel fuel.</title>
        <authorList>
            <person name="Varaljay V.A."/>
            <person name="Lyon W.J."/>
            <person name="Crouch A.L."/>
            <person name="Drake C.E."/>
            <person name="Hollomon J.M."/>
            <person name="Nadeau L.J."/>
            <person name="Nunn H.S."/>
            <person name="Stevenson B.S."/>
            <person name="Bojanowski C.L."/>
            <person name="Crookes-Goodson W.J."/>
        </authorList>
    </citation>
    <scope>NUCLEOTIDE SEQUENCE [LARGE SCALE GENOMIC DNA]</scope>
    <source>
        <strain evidence="4 5">D216</strain>
    </source>
</reference>
<protein>
    <recommendedName>
        <fullName evidence="3">Zn(2)-C6 fungal-type domain-containing protein</fullName>
    </recommendedName>
</protein>
<dbReference type="InterPro" id="IPR001138">
    <property type="entry name" value="Zn2Cys6_DnaBD"/>
</dbReference>
<evidence type="ECO:0000259" key="3">
    <source>
        <dbReference type="Pfam" id="PF00172"/>
    </source>
</evidence>
<dbReference type="PANTHER" id="PTHR37534">
    <property type="entry name" value="TRANSCRIPTIONAL ACTIVATOR PROTEIN UGA3"/>
    <property type="match status" value="1"/>
</dbReference>
<dbReference type="AlphaFoldDB" id="A0A507B4Z7"/>
<feature type="compositionally biased region" description="Basic and acidic residues" evidence="2">
    <location>
        <begin position="100"/>
        <end position="112"/>
    </location>
</feature>
<evidence type="ECO:0000313" key="5">
    <source>
        <dbReference type="Proteomes" id="UP000319257"/>
    </source>
</evidence>